<proteinExistence type="predicted"/>
<feature type="chain" id="PRO_5037706393" evidence="2">
    <location>
        <begin position="30"/>
        <end position="201"/>
    </location>
</feature>
<reference evidence="3" key="2">
    <citation type="journal article" date="2022" name="Microbiol. Resour. Announc.">
        <title>Metagenome Sequencing to Explore Phylogenomics of Terrestrial Cyanobacteria.</title>
        <authorList>
            <person name="Ward R.D."/>
            <person name="Stajich J.E."/>
            <person name="Johansen J.R."/>
            <person name="Huntemann M."/>
            <person name="Clum A."/>
            <person name="Foster B."/>
            <person name="Foster B."/>
            <person name="Roux S."/>
            <person name="Palaniappan K."/>
            <person name="Varghese N."/>
            <person name="Mukherjee S."/>
            <person name="Reddy T.B.K."/>
            <person name="Daum C."/>
            <person name="Copeland A."/>
            <person name="Chen I.A."/>
            <person name="Ivanova N.N."/>
            <person name="Kyrpides N.C."/>
            <person name="Shapiro N."/>
            <person name="Eloe-Fadrosh E.A."/>
            <person name="Pietrasiak N."/>
        </authorList>
    </citation>
    <scope>NUCLEOTIDE SEQUENCE</scope>
    <source>
        <strain evidence="3">GSE-NOS-MK-12-04C</strain>
    </source>
</reference>
<comment type="caution">
    <text evidence="3">The sequence shown here is derived from an EMBL/GenBank/DDBJ whole genome shotgun (WGS) entry which is preliminary data.</text>
</comment>
<keyword evidence="2" id="KW-0732">Signal</keyword>
<evidence type="ECO:0000313" key="4">
    <source>
        <dbReference type="Proteomes" id="UP000729701"/>
    </source>
</evidence>
<feature type="compositionally biased region" description="Polar residues" evidence="1">
    <location>
        <begin position="35"/>
        <end position="56"/>
    </location>
</feature>
<gene>
    <name evidence="3" type="ORF">KME60_02300</name>
</gene>
<reference evidence="3" key="1">
    <citation type="submission" date="2021-05" db="EMBL/GenBank/DDBJ databases">
        <authorList>
            <person name="Pietrasiak N."/>
            <person name="Ward R."/>
            <person name="Stajich J.E."/>
            <person name="Kurbessoian T."/>
        </authorList>
    </citation>
    <scope>NUCLEOTIDE SEQUENCE</scope>
    <source>
        <strain evidence="3">GSE-NOS-MK-12-04C</strain>
    </source>
</reference>
<evidence type="ECO:0000256" key="1">
    <source>
        <dbReference type="SAM" id="MobiDB-lite"/>
    </source>
</evidence>
<feature type="region of interest" description="Disordered" evidence="1">
    <location>
        <begin position="34"/>
        <end position="56"/>
    </location>
</feature>
<dbReference type="Proteomes" id="UP000729701">
    <property type="component" value="Unassembled WGS sequence"/>
</dbReference>
<sequence>MNFATTVPLIRFTSLSVIAALSLLSPVYAQRPTLPANSNQAQPIDPNDPNNLRPSAVPNSSVLSIDGGKRLMTEASNAVSSQNYDVAAKKLQEARQVFNQLSNFYQQLNSSFSGIDIRIADVQRKNALETAQMRDEATYQLALVHRAQNKPELAVPLLVQIIQSQNPTRDLGKKSYQQLLELGFVDAPYPRTGSPASSSQK</sequence>
<organism evidence="3 4">
    <name type="scientific">Cyanomargarita calcarea GSE-NOS-MK-12-04C</name>
    <dbReference type="NCBI Taxonomy" id="2839659"/>
    <lineage>
        <taxon>Bacteria</taxon>
        <taxon>Bacillati</taxon>
        <taxon>Cyanobacteriota</taxon>
        <taxon>Cyanophyceae</taxon>
        <taxon>Nostocales</taxon>
        <taxon>Cyanomargaritaceae</taxon>
        <taxon>Cyanomargarita</taxon>
    </lineage>
</organism>
<feature type="signal peptide" evidence="2">
    <location>
        <begin position="1"/>
        <end position="29"/>
    </location>
</feature>
<evidence type="ECO:0000313" key="3">
    <source>
        <dbReference type="EMBL" id="MBW4666288.1"/>
    </source>
</evidence>
<name>A0A951QIJ4_9CYAN</name>
<evidence type="ECO:0000256" key="2">
    <source>
        <dbReference type="SAM" id="SignalP"/>
    </source>
</evidence>
<accession>A0A951QIJ4</accession>
<dbReference type="AlphaFoldDB" id="A0A951QIJ4"/>
<protein>
    <submittedName>
        <fullName evidence="3">Uncharacterized protein</fullName>
    </submittedName>
</protein>
<dbReference type="EMBL" id="JAHHGZ010000002">
    <property type="protein sequence ID" value="MBW4666288.1"/>
    <property type="molecule type" value="Genomic_DNA"/>
</dbReference>